<keyword evidence="3" id="KW-0732">Signal</keyword>
<dbReference type="PANTHER" id="PTHR10655">
    <property type="entry name" value="LYSOPHOSPHOLIPASE-RELATED"/>
    <property type="match status" value="1"/>
</dbReference>
<evidence type="ECO:0000313" key="5">
    <source>
        <dbReference type="EMBL" id="NMO16812.1"/>
    </source>
</evidence>
<dbReference type="Gene3D" id="3.40.50.1820">
    <property type="entry name" value="alpha/beta hydrolase"/>
    <property type="match status" value="1"/>
</dbReference>
<comment type="similarity">
    <text evidence="1">Belongs to the AB hydrolase superfamily. AB hydrolase 2 family.</text>
</comment>
<dbReference type="InterPro" id="IPR029058">
    <property type="entry name" value="AB_hydrolase_fold"/>
</dbReference>
<evidence type="ECO:0000313" key="6">
    <source>
        <dbReference type="Proteomes" id="UP000518300"/>
    </source>
</evidence>
<evidence type="ECO:0000259" key="4">
    <source>
        <dbReference type="Pfam" id="PF02230"/>
    </source>
</evidence>
<accession>A0A848LEW8</accession>
<dbReference type="GO" id="GO:0016787">
    <property type="term" value="F:hydrolase activity"/>
    <property type="evidence" value="ECO:0007669"/>
    <property type="project" value="UniProtKB-KW"/>
</dbReference>
<keyword evidence="2" id="KW-0378">Hydrolase</keyword>
<evidence type="ECO:0000256" key="2">
    <source>
        <dbReference type="ARBA" id="ARBA00022801"/>
    </source>
</evidence>
<dbReference type="Pfam" id="PF02230">
    <property type="entry name" value="Abhydrolase_2"/>
    <property type="match status" value="1"/>
</dbReference>
<reference evidence="5 6" key="1">
    <citation type="submission" date="2020-04" db="EMBL/GenBank/DDBJ databases">
        <title>Draft genome of Pyxidicoccus fallax type strain.</title>
        <authorList>
            <person name="Whitworth D.E."/>
        </authorList>
    </citation>
    <scope>NUCLEOTIDE SEQUENCE [LARGE SCALE GENOMIC DNA]</scope>
    <source>
        <strain evidence="5 6">DSM 14698</strain>
    </source>
</reference>
<dbReference type="EMBL" id="JABBJJ010000079">
    <property type="protein sequence ID" value="NMO16812.1"/>
    <property type="molecule type" value="Genomic_DNA"/>
</dbReference>
<keyword evidence="6" id="KW-1185">Reference proteome</keyword>
<dbReference type="RefSeq" id="WP_169346100.1">
    <property type="nucleotide sequence ID" value="NZ_JABBJJ010000079.1"/>
</dbReference>
<protein>
    <recommendedName>
        <fullName evidence="4">Phospholipase/carboxylesterase/thioesterase domain-containing protein</fullName>
    </recommendedName>
</protein>
<sequence length="266" mass="29213">MNRTAWIRRLGLTLVALGAVGCAHRPAATPPTTPTTALPGWVLTHEDDDFPYVSFTVGAPERGQPLPMYLALHYMSASMPTTLGQFASLPGPARVIVPRGQWPYKDGFAWWVIDPKEPAPDRTEAQRMSSLTDRLMRFTQRLTERHPTQGRPFVMGLSQGGDLSLLLALRYPMLFQAALPIAARLPSSLSSKARCDASTAIPIEFFHGEADTTAFYSETKATAEALEAAGCFVRFHTYPGVAHDYTETQQADVAARLRDLRTAPRG</sequence>
<dbReference type="PROSITE" id="PS51257">
    <property type="entry name" value="PROKAR_LIPOPROTEIN"/>
    <property type="match status" value="1"/>
</dbReference>
<evidence type="ECO:0000256" key="1">
    <source>
        <dbReference type="ARBA" id="ARBA00006499"/>
    </source>
</evidence>
<feature type="signal peptide" evidence="3">
    <location>
        <begin position="1"/>
        <end position="27"/>
    </location>
</feature>
<feature type="domain" description="Phospholipase/carboxylesterase/thioesterase" evidence="4">
    <location>
        <begin position="110"/>
        <end position="254"/>
    </location>
</feature>
<name>A0A848LEW8_9BACT</name>
<dbReference type="PANTHER" id="PTHR10655:SF17">
    <property type="entry name" value="LYSOPHOSPHOLIPASE-LIKE PROTEIN 1"/>
    <property type="match status" value="1"/>
</dbReference>
<dbReference type="InterPro" id="IPR050565">
    <property type="entry name" value="LYPA1-2/EST-like"/>
</dbReference>
<dbReference type="AlphaFoldDB" id="A0A848LEW8"/>
<proteinExistence type="inferred from homology"/>
<evidence type="ECO:0000256" key="3">
    <source>
        <dbReference type="SAM" id="SignalP"/>
    </source>
</evidence>
<dbReference type="Proteomes" id="UP000518300">
    <property type="component" value="Unassembled WGS sequence"/>
</dbReference>
<organism evidence="5 6">
    <name type="scientific">Pyxidicoccus fallax</name>
    <dbReference type="NCBI Taxonomy" id="394095"/>
    <lineage>
        <taxon>Bacteria</taxon>
        <taxon>Pseudomonadati</taxon>
        <taxon>Myxococcota</taxon>
        <taxon>Myxococcia</taxon>
        <taxon>Myxococcales</taxon>
        <taxon>Cystobacterineae</taxon>
        <taxon>Myxococcaceae</taxon>
        <taxon>Pyxidicoccus</taxon>
    </lineage>
</organism>
<feature type="chain" id="PRO_5032861336" description="Phospholipase/carboxylesterase/thioesterase domain-containing protein" evidence="3">
    <location>
        <begin position="28"/>
        <end position="266"/>
    </location>
</feature>
<gene>
    <name evidence="5" type="ORF">HG543_18385</name>
</gene>
<comment type="caution">
    <text evidence="5">The sequence shown here is derived from an EMBL/GenBank/DDBJ whole genome shotgun (WGS) entry which is preliminary data.</text>
</comment>
<dbReference type="SUPFAM" id="SSF53474">
    <property type="entry name" value="alpha/beta-Hydrolases"/>
    <property type="match status" value="1"/>
</dbReference>
<dbReference type="InterPro" id="IPR003140">
    <property type="entry name" value="PLipase/COase/thioEstase"/>
</dbReference>